<dbReference type="GO" id="GO:0005886">
    <property type="term" value="C:plasma membrane"/>
    <property type="evidence" value="ECO:0007669"/>
    <property type="project" value="UniProtKB-SubCell"/>
</dbReference>
<protein>
    <recommendedName>
        <fullName evidence="6">Gustatory receptor</fullName>
    </recommendedName>
</protein>
<sequence length="306" mass="36193">MNVNVVLNYYFTGRQQMALLKACHDRFQRAKSVRNVDGTKSVPSFRGSRIVLGIFLLHYINYELNQYTYVILYDEKWPELTFYVVFYFIEMITVMHALYYDSVLDMIRLCARLDCAQLAVRLEQDVKRDCSGKFDDSYWWRTIEHFYSRLLELHGRGREYCRTFRLQLVSIALNTFVVSFSIFYVNLNSIIAYDHDNWLEKYKRVTECLGFFSQLGALLLICRHATELEGEQLSLMRLILRAQSKLTKSTSNRKRGNVFCSRILILQNGMKIAPFDLFDFDMEYFFGMIAAIVTYLVVLFQFRALE</sequence>
<keyword evidence="5 6" id="KW-0472">Membrane</keyword>
<keyword evidence="6" id="KW-0675">Receptor</keyword>
<accession>A0A182Y7Z7</accession>
<evidence type="ECO:0000313" key="8">
    <source>
        <dbReference type="Proteomes" id="UP000076408"/>
    </source>
</evidence>
<dbReference type="GO" id="GO:0007165">
    <property type="term" value="P:signal transduction"/>
    <property type="evidence" value="ECO:0007669"/>
    <property type="project" value="UniProtKB-KW"/>
</dbReference>
<reference evidence="8" key="1">
    <citation type="journal article" date="2014" name="Genome Biol.">
        <title>Genome analysis of a major urban malaria vector mosquito, Anopheles stephensi.</title>
        <authorList>
            <person name="Jiang X."/>
            <person name="Peery A."/>
            <person name="Hall A.B."/>
            <person name="Sharma A."/>
            <person name="Chen X.G."/>
            <person name="Waterhouse R.M."/>
            <person name="Komissarov A."/>
            <person name="Riehle M.M."/>
            <person name="Shouche Y."/>
            <person name="Sharakhova M.V."/>
            <person name="Lawson D."/>
            <person name="Pakpour N."/>
            <person name="Arensburger P."/>
            <person name="Davidson V.L."/>
            <person name="Eiglmeier K."/>
            <person name="Emrich S."/>
            <person name="George P."/>
            <person name="Kennedy R.C."/>
            <person name="Mane S.P."/>
            <person name="Maslen G."/>
            <person name="Oringanje C."/>
            <person name="Qi Y."/>
            <person name="Settlage R."/>
            <person name="Tojo M."/>
            <person name="Tubio J.M."/>
            <person name="Unger M.F."/>
            <person name="Wang B."/>
            <person name="Vernick K.D."/>
            <person name="Ribeiro J.M."/>
            <person name="James A.A."/>
            <person name="Michel K."/>
            <person name="Riehle M.A."/>
            <person name="Luckhart S."/>
            <person name="Sharakhov I.V."/>
            <person name="Tu Z."/>
        </authorList>
    </citation>
    <scope>NUCLEOTIDE SEQUENCE [LARGE SCALE GENOMIC DNA]</scope>
    <source>
        <strain evidence="8">Indian</strain>
    </source>
</reference>
<dbReference type="OMA" id="WRTIEHF"/>
<dbReference type="GO" id="GO:0050909">
    <property type="term" value="P:sensory perception of taste"/>
    <property type="evidence" value="ECO:0007669"/>
    <property type="project" value="InterPro"/>
</dbReference>
<keyword evidence="6" id="KW-0807">Transducer</keyword>
<evidence type="ECO:0000256" key="4">
    <source>
        <dbReference type="ARBA" id="ARBA00022989"/>
    </source>
</evidence>
<evidence type="ECO:0000256" key="1">
    <source>
        <dbReference type="ARBA" id="ARBA00004651"/>
    </source>
</evidence>
<feature type="transmembrane region" description="Helical" evidence="6">
    <location>
        <begin position="80"/>
        <end position="99"/>
    </location>
</feature>
<proteinExistence type="inferred from homology"/>
<keyword evidence="4 6" id="KW-1133">Transmembrane helix</keyword>
<feature type="transmembrane region" description="Helical" evidence="6">
    <location>
        <begin position="166"/>
        <end position="185"/>
    </location>
</feature>
<dbReference type="VEuPathDB" id="VectorBase:ASTE015926"/>
<keyword evidence="3 6" id="KW-0812">Transmembrane</keyword>
<comment type="subcellular location">
    <subcellularLocation>
        <location evidence="1 6">Cell membrane</location>
        <topology evidence="1 6">Multi-pass membrane protein</topology>
    </subcellularLocation>
</comment>
<dbReference type="EnsemblMetazoa" id="ASTEI04583-RA">
    <property type="protein sequence ID" value="ASTEI04583-PA"/>
    <property type="gene ID" value="ASTEI04583"/>
</dbReference>
<dbReference type="Proteomes" id="UP000076408">
    <property type="component" value="Unassembled WGS sequence"/>
</dbReference>
<feature type="transmembrane region" description="Helical" evidence="6">
    <location>
        <begin position="284"/>
        <end position="302"/>
    </location>
</feature>
<comment type="caution">
    <text evidence="6">Lacks conserved residue(s) required for the propagation of feature annotation.</text>
</comment>
<evidence type="ECO:0000313" key="7">
    <source>
        <dbReference type="EnsemblMetazoa" id="ASTEI04583-PA"/>
    </source>
</evidence>
<evidence type="ECO:0000256" key="2">
    <source>
        <dbReference type="ARBA" id="ARBA00022475"/>
    </source>
</evidence>
<name>A0A182Y7Z7_ANOST</name>
<organism evidence="7 8">
    <name type="scientific">Anopheles stephensi</name>
    <name type="common">Indo-Pakistan malaria mosquito</name>
    <dbReference type="NCBI Taxonomy" id="30069"/>
    <lineage>
        <taxon>Eukaryota</taxon>
        <taxon>Metazoa</taxon>
        <taxon>Ecdysozoa</taxon>
        <taxon>Arthropoda</taxon>
        <taxon>Hexapoda</taxon>
        <taxon>Insecta</taxon>
        <taxon>Pterygota</taxon>
        <taxon>Neoptera</taxon>
        <taxon>Endopterygota</taxon>
        <taxon>Diptera</taxon>
        <taxon>Nematocera</taxon>
        <taxon>Culicoidea</taxon>
        <taxon>Culicidae</taxon>
        <taxon>Anophelinae</taxon>
        <taxon>Anopheles</taxon>
    </lineage>
</organism>
<keyword evidence="8" id="KW-1185">Reference proteome</keyword>
<evidence type="ECO:0000256" key="6">
    <source>
        <dbReference type="RuleBase" id="RU363108"/>
    </source>
</evidence>
<evidence type="ECO:0000256" key="5">
    <source>
        <dbReference type="ARBA" id="ARBA00023136"/>
    </source>
</evidence>
<dbReference type="VEuPathDB" id="VectorBase:ASTEI20_031562"/>
<dbReference type="InterPro" id="IPR013604">
    <property type="entry name" value="7TM_chemorcpt"/>
</dbReference>
<dbReference type="AlphaFoldDB" id="A0A182Y7Z7"/>
<reference evidence="7" key="2">
    <citation type="submission" date="2020-05" db="UniProtKB">
        <authorList>
            <consortium name="EnsemblMetazoa"/>
        </authorList>
    </citation>
    <scope>IDENTIFICATION</scope>
    <source>
        <strain evidence="7">Indian</strain>
    </source>
</reference>
<dbReference type="Pfam" id="PF08395">
    <property type="entry name" value="7tm_7"/>
    <property type="match status" value="1"/>
</dbReference>
<comment type="function">
    <text evidence="6">Gustatory receptor which mediates acceptance or avoidance behavior, depending on its substrates.</text>
</comment>
<keyword evidence="2 6" id="KW-1003">Cell membrane</keyword>
<evidence type="ECO:0000256" key="3">
    <source>
        <dbReference type="ARBA" id="ARBA00022692"/>
    </source>
</evidence>
<dbReference type="VEuPathDB" id="VectorBase:ASTEI04583"/>
<comment type="similarity">
    <text evidence="6">Belongs to the insect chemoreceptor superfamily. Gustatory receptor (GR) family.</text>
</comment>